<evidence type="ECO:0000313" key="2">
    <source>
        <dbReference type="Proteomes" id="UP001055072"/>
    </source>
</evidence>
<keyword evidence="2" id="KW-1185">Reference proteome</keyword>
<organism evidence="1 2">
    <name type="scientific">Irpex rosettiformis</name>
    <dbReference type="NCBI Taxonomy" id="378272"/>
    <lineage>
        <taxon>Eukaryota</taxon>
        <taxon>Fungi</taxon>
        <taxon>Dikarya</taxon>
        <taxon>Basidiomycota</taxon>
        <taxon>Agaricomycotina</taxon>
        <taxon>Agaricomycetes</taxon>
        <taxon>Polyporales</taxon>
        <taxon>Irpicaceae</taxon>
        <taxon>Irpex</taxon>
    </lineage>
</organism>
<protein>
    <submittedName>
        <fullName evidence="1">Uncharacterized protein</fullName>
    </submittedName>
</protein>
<name>A0ACB8UIA4_9APHY</name>
<reference evidence="1" key="1">
    <citation type="journal article" date="2021" name="Environ. Microbiol.">
        <title>Gene family expansions and transcriptome signatures uncover fungal adaptations to wood decay.</title>
        <authorList>
            <person name="Hage H."/>
            <person name="Miyauchi S."/>
            <person name="Viragh M."/>
            <person name="Drula E."/>
            <person name="Min B."/>
            <person name="Chaduli D."/>
            <person name="Navarro D."/>
            <person name="Favel A."/>
            <person name="Norest M."/>
            <person name="Lesage-Meessen L."/>
            <person name="Balint B."/>
            <person name="Merenyi Z."/>
            <person name="de Eugenio L."/>
            <person name="Morin E."/>
            <person name="Martinez A.T."/>
            <person name="Baldrian P."/>
            <person name="Stursova M."/>
            <person name="Martinez M.J."/>
            <person name="Novotny C."/>
            <person name="Magnuson J.K."/>
            <person name="Spatafora J.W."/>
            <person name="Maurice S."/>
            <person name="Pangilinan J."/>
            <person name="Andreopoulos W."/>
            <person name="LaButti K."/>
            <person name="Hundley H."/>
            <person name="Na H."/>
            <person name="Kuo A."/>
            <person name="Barry K."/>
            <person name="Lipzen A."/>
            <person name="Henrissat B."/>
            <person name="Riley R."/>
            <person name="Ahrendt S."/>
            <person name="Nagy L.G."/>
            <person name="Grigoriev I.V."/>
            <person name="Martin F."/>
            <person name="Rosso M.N."/>
        </authorList>
    </citation>
    <scope>NUCLEOTIDE SEQUENCE</scope>
    <source>
        <strain evidence="1">CBS 384.51</strain>
    </source>
</reference>
<evidence type="ECO:0000313" key="1">
    <source>
        <dbReference type="EMBL" id="KAI0093983.1"/>
    </source>
</evidence>
<dbReference type="EMBL" id="MU274901">
    <property type="protein sequence ID" value="KAI0093983.1"/>
    <property type="molecule type" value="Genomic_DNA"/>
</dbReference>
<dbReference type="Proteomes" id="UP001055072">
    <property type="component" value="Unassembled WGS sequence"/>
</dbReference>
<proteinExistence type="predicted"/>
<gene>
    <name evidence="1" type="ORF">BDY19DRAFT_881332</name>
</gene>
<sequence>MPSDDPEARNASGLIPSETKSLKERTVEPHESEIIQSIKELYTCKPTENTYSVYANNAVFHDPVGIAEGIESIRAQFNGLAKIFPRADLPKFRVLENPPSVSKNKILIDIDVDYYLDAKADKSTKTVNSLLTIETDASNKIIRHTEEWNHQHESDKDDGFWGMLNEQRKKLTANIVGKFVGQEPPNW</sequence>
<comment type="caution">
    <text evidence="1">The sequence shown here is derived from an EMBL/GenBank/DDBJ whole genome shotgun (WGS) entry which is preliminary data.</text>
</comment>
<accession>A0ACB8UIA4</accession>